<proteinExistence type="predicted"/>
<accession>A0A4Z1GER9</accession>
<sequence>MSTHRKRSGLSMTTNIESGVMPMAMTGRGGATSVGSIATLIMPERGIDVRNPAMMVVTKWGNHLLIEWLWWGRHSRIANTNCSAGYAEVPCYSTLNDYPSIMTVHHRYFPQLDDYERFF</sequence>
<organism evidence="1 2">
    <name type="scientific">Botrytis hyacinthi</name>
    <dbReference type="NCBI Taxonomy" id="278943"/>
    <lineage>
        <taxon>Eukaryota</taxon>
        <taxon>Fungi</taxon>
        <taxon>Dikarya</taxon>
        <taxon>Ascomycota</taxon>
        <taxon>Pezizomycotina</taxon>
        <taxon>Leotiomycetes</taxon>
        <taxon>Helotiales</taxon>
        <taxon>Sclerotiniaceae</taxon>
        <taxon>Botrytis</taxon>
    </lineage>
</organism>
<reference evidence="1 2" key="1">
    <citation type="submission" date="2017-12" db="EMBL/GenBank/DDBJ databases">
        <title>Comparative genomics of Botrytis spp.</title>
        <authorList>
            <person name="Valero-Jimenez C.A."/>
            <person name="Tapia P."/>
            <person name="Veloso J."/>
            <person name="Silva-Moreno E."/>
            <person name="Staats M."/>
            <person name="Valdes J.H."/>
            <person name="Van Kan J.A.L."/>
        </authorList>
    </citation>
    <scope>NUCLEOTIDE SEQUENCE [LARGE SCALE GENOMIC DNA]</scope>
    <source>
        <strain evidence="1 2">Bh0001</strain>
    </source>
</reference>
<keyword evidence="2" id="KW-1185">Reference proteome</keyword>
<dbReference type="Proteomes" id="UP000297814">
    <property type="component" value="Unassembled WGS sequence"/>
</dbReference>
<dbReference type="AlphaFoldDB" id="A0A4Z1GER9"/>
<comment type="caution">
    <text evidence="1">The sequence shown here is derived from an EMBL/GenBank/DDBJ whole genome shotgun (WGS) entry which is preliminary data.</text>
</comment>
<evidence type="ECO:0000313" key="2">
    <source>
        <dbReference type="Proteomes" id="UP000297814"/>
    </source>
</evidence>
<protein>
    <submittedName>
        <fullName evidence="1">Uncharacterized protein</fullName>
    </submittedName>
</protein>
<name>A0A4Z1GER9_9HELO</name>
<dbReference type="EMBL" id="PQXK01000321">
    <property type="protein sequence ID" value="TGO32397.1"/>
    <property type="molecule type" value="Genomic_DNA"/>
</dbReference>
<gene>
    <name evidence="1" type="ORF">BHYA_0321g00040</name>
</gene>
<evidence type="ECO:0000313" key="1">
    <source>
        <dbReference type="EMBL" id="TGO32397.1"/>
    </source>
</evidence>